<organism evidence="6 7">
    <name type="scientific">Blastococcus jejuensis</name>
    <dbReference type="NCBI Taxonomy" id="351224"/>
    <lineage>
        <taxon>Bacteria</taxon>
        <taxon>Bacillati</taxon>
        <taxon>Actinomycetota</taxon>
        <taxon>Actinomycetes</taxon>
        <taxon>Geodermatophilales</taxon>
        <taxon>Geodermatophilaceae</taxon>
        <taxon>Blastococcus</taxon>
    </lineage>
</organism>
<evidence type="ECO:0008006" key="8">
    <source>
        <dbReference type="Google" id="ProtNLM"/>
    </source>
</evidence>
<dbReference type="PANTHER" id="PTHR43794">
    <property type="entry name" value="AMINOHYDROLASE SSNA-RELATED"/>
    <property type="match status" value="1"/>
</dbReference>
<dbReference type="EMBL" id="BAAAVV010000014">
    <property type="protein sequence ID" value="GAA3181871.1"/>
    <property type="molecule type" value="Genomic_DNA"/>
</dbReference>
<keyword evidence="1" id="KW-0479">Metal-binding</keyword>
<dbReference type="Proteomes" id="UP001499924">
    <property type="component" value="Unassembled WGS sequence"/>
</dbReference>
<comment type="caution">
    <text evidence="6">The sequence shown here is derived from an EMBL/GenBank/DDBJ whole genome shotgun (WGS) entry which is preliminary data.</text>
</comment>
<sequence length="442" mass="46239">MRPADLLVTGGTVLTVDGPGTVVVDGAVAVRDGEIVAVGPAAEVAREFEPAQTLDATGCLVLPGLVNTHAHLAMNLFRGEADDVSLEQFLERLLAAELAQLDATSVAVGVEAALAESLRGGVTTALDMYWYPEAASEVADRVGFRLLNGPSFMDVIDPDGRDFDARMAWAEELLTARRDADPAAPAWVMPHSAYMLSRDQLERVMDLAVRFDARVHVHAAESPGEDDAVRARHRGRPLPVLGLAGVLGPGTVVAHAVQLDDTDIELLAASGTAVAHCPVSNLNLGCGIAPLPELLAAGVPVGIGTDGAASAGALDMFAGIRLAALLHKGVTRDPRTVGAERAVRMATAGGAAVLGLGDRIGSLTVGRRADLVVCDADRPHVAPNTDPWSAVAYGLTAADVRHTVVDGRVLLRDRVLTTIDERAVLDEITALRRRRTAGEETP</sequence>
<proteinExistence type="predicted"/>
<evidence type="ECO:0000313" key="6">
    <source>
        <dbReference type="EMBL" id="GAA3181871.1"/>
    </source>
</evidence>
<dbReference type="Pfam" id="PF22039">
    <property type="entry name" value="HUTI_composite_bact"/>
    <property type="match status" value="1"/>
</dbReference>
<name>A0ABP6PRJ3_9ACTN</name>
<gene>
    <name evidence="6" type="ORF">GCM10010531_40150</name>
</gene>
<dbReference type="RefSeq" id="WP_344690843.1">
    <property type="nucleotide sequence ID" value="NZ_BAAAVV010000014.1"/>
</dbReference>
<evidence type="ECO:0000256" key="2">
    <source>
        <dbReference type="ARBA" id="ARBA00022801"/>
    </source>
</evidence>
<keyword evidence="3" id="KW-0862">Zinc</keyword>
<dbReference type="InterPro" id="IPR054418">
    <property type="entry name" value="MQNX/HUTI_composite_N"/>
</dbReference>
<keyword evidence="2" id="KW-0378">Hydrolase</keyword>
<evidence type="ECO:0000313" key="7">
    <source>
        <dbReference type="Proteomes" id="UP001499924"/>
    </source>
</evidence>
<dbReference type="Gene3D" id="3.20.20.140">
    <property type="entry name" value="Metal-dependent hydrolases"/>
    <property type="match status" value="1"/>
</dbReference>
<evidence type="ECO:0000256" key="3">
    <source>
        <dbReference type="ARBA" id="ARBA00022833"/>
    </source>
</evidence>
<accession>A0ABP6PRJ3</accession>
<dbReference type="PANTHER" id="PTHR43794:SF11">
    <property type="entry name" value="AMIDOHYDROLASE-RELATED DOMAIN-CONTAINING PROTEIN"/>
    <property type="match status" value="1"/>
</dbReference>
<dbReference type="CDD" id="cd01298">
    <property type="entry name" value="ATZ_TRZ_like"/>
    <property type="match status" value="1"/>
</dbReference>
<reference evidence="7" key="1">
    <citation type="journal article" date="2019" name="Int. J. Syst. Evol. Microbiol.">
        <title>The Global Catalogue of Microorganisms (GCM) 10K type strain sequencing project: providing services to taxonomists for standard genome sequencing and annotation.</title>
        <authorList>
            <consortium name="The Broad Institute Genomics Platform"/>
            <consortium name="The Broad Institute Genome Sequencing Center for Infectious Disease"/>
            <person name="Wu L."/>
            <person name="Ma J."/>
        </authorList>
    </citation>
    <scope>NUCLEOTIDE SEQUENCE [LARGE SCALE GENOMIC DNA]</scope>
    <source>
        <strain evidence="7">JCM 15614</strain>
    </source>
</reference>
<dbReference type="InterPro" id="IPR011059">
    <property type="entry name" value="Metal-dep_hydrolase_composite"/>
</dbReference>
<evidence type="ECO:0000259" key="5">
    <source>
        <dbReference type="Pfam" id="PF22039"/>
    </source>
</evidence>
<dbReference type="Pfam" id="PF01979">
    <property type="entry name" value="Amidohydro_1"/>
    <property type="match status" value="1"/>
</dbReference>
<dbReference type="Gene3D" id="2.30.40.10">
    <property type="entry name" value="Urease, subunit C, domain 1"/>
    <property type="match status" value="1"/>
</dbReference>
<protein>
    <recommendedName>
        <fullName evidence="8">5-methylthioadenosine/S-adenosylhomocysteine deaminase</fullName>
    </recommendedName>
</protein>
<evidence type="ECO:0000259" key="4">
    <source>
        <dbReference type="Pfam" id="PF01979"/>
    </source>
</evidence>
<dbReference type="SUPFAM" id="SSF51556">
    <property type="entry name" value="Metallo-dependent hydrolases"/>
    <property type="match status" value="1"/>
</dbReference>
<feature type="domain" description="Aminodeoxyfutalosine deaminase/Imidazolonepropionase-like composite" evidence="5">
    <location>
        <begin position="26"/>
        <end position="48"/>
    </location>
</feature>
<dbReference type="SUPFAM" id="SSF51338">
    <property type="entry name" value="Composite domain of metallo-dependent hydrolases"/>
    <property type="match status" value="1"/>
</dbReference>
<dbReference type="InterPro" id="IPR050287">
    <property type="entry name" value="MTA/SAH_deaminase"/>
</dbReference>
<evidence type="ECO:0000256" key="1">
    <source>
        <dbReference type="ARBA" id="ARBA00022723"/>
    </source>
</evidence>
<dbReference type="InterPro" id="IPR032466">
    <property type="entry name" value="Metal_Hydrolase"/>
</dbReference>
<feature type="domain" description="Amidohydrolase-related" evidence="4">
    <location>
        <begin position="60"/>
        <end position="409"/>
    </location>
</feature>
<dbReference type="InterPro" id="IPR006680">
    <property type="entry name" value="Amidohydro-rel"/>
</dbReference>
<keyword evidence="7" id="KW-1185">Reference proteome</keyword>